<name>A0ABR2WFR8_9FUNG</name>
<comment type="subcellular location">
    <subcellularLocation>
        <location evidence="1">Membrane</location>
    </subcellularLocation>
</comment>
<dbReference type="Pfam" id="PF01370">
    <property type="entry name" value="Epimerase"/>
    <property type="match status" value="1"/>
</dbReference>
<dbReference type="EMBL" id="JASJQH010002219">
    <property type="protein sequence ID" value="KAK9760372.1"/>
    <property type="molecule type" value="Genomic_DNA"/>
</dbReference>
<sequence length="214" mass="23838">MKIIVTGATGFVGHEVLIQCLENSSIETVTVLSRRPIENLTHNKLNTIILQDFTDYSSVIKKLEGHVACIWCLGGKASQFSSVEEYIKITHDYALAAAENMSTLSKPFTFCYLSGAGADPTESQSFWFEQTTRYIKGRTEKDLTNLCTLKDNSLKVHIFRPAGILSASTFNDYVGWLLPSIAISVTKLTNVMLKIATNGNEKLLWEHAEIINEQ</sequence>
<dbReference type="Proteomes" id="UP001479436">
    <property type="component" value="Unassembled WGS sequence"/>
</dbReference>
<evidence type="ECO:0000313" key="4">
    <source>
        <dbReference type="Proteomes" id="UP001479436"/>
    </source>
</evidence>
<evidence type="ECO:0000256" key="1">
    <source>
        <dbReference type="ARBA" id="ARBA00004370"/>
    </source>
</evidence>
<evidence type="ECO:0000259" key="2">
    <source>
        <dbReference type="Pfam" id="PF01370"/>
    </source>
</evidence>
<evidence type="ECO:0000313" key="3">
    <source>
        <dbReference type="EMBL" id="KAK9760372.1"/>
    </source>
</evidence>
<comment type="caution">
    <text evidence="3">The sequence shown here is derived from an EMBL/GenBank/DDBJ whole genome shotgun (WGS) entry which is preliminary data.</text>
</comment>
<dbReference type="Gene3D" id="3.40.50.720">
    <property type="entry name" value="NAD(P)-binding Rossmann-like Domain"/>
    <property type="match status" value="1"/>
</dbReference>
<keyword evidence="4" id="KW-1185">Reference proteome</keyword>
<protein>
    <recommendedName>
        <fullName evidence="2">NAD-dependent epimerase/dehydratase domain-containing protein</fullName>
    </recommendedName>
</protein>
<dbReference type="InterPro" id="IPR036291">
    <property type="entry name" value="NAD(P)-bd_dom_sf"/>
</dbReference>
<accession>A0ABR2WFR8</accession>
<dbReference type="PANTHER" id="PTHR14097">
    <property type="entry name" value="OXIDOREDUCTASE HTATIP2"/>
    <property type="match status" value="1"/>
</dbReference>
<feature type="domain" description="NAD-dependent epimerase/dehydratase" evidence="2">
    <location>
        <begin position="3"/>
        <end position="201"/>
    </location>
</feature>
<dbReference type="SUPFAM" id="SSF51735">
    <property type="entry name" value="NAD(P)-binding Rossmann-fold domains"/>
    <property type="match status" value="1"/>
</dbReference>
<dbReference type="InterPro" id="IPR001509">
    <property type="entry name" value="Epimerase_deHydtase"/>
</dbReference>
<gene>
    <name evidence="3" type="ORF">K7432_015679</name>
</gene>
<proteinExistence type="predicted"/>
<dbReference type="PANTHER" id="PTHR14097:SF8">
    <property type="entry name" value="NAD(P)-BINDING DOMAIN-CONTAINING PROTEIN"/>
    <property type="match status" value="1"/>
</dbReference>
<organism evidence="3 4">
    <name type="scientific">Basidiobolus ranarum</name>
    <dbReference type="NCBI Taxonomy" id="34480"/>
    <lineage>
        <taxon>Eukaryota</taxon>
        <taxon>Fungi</taxon>
        <taxon>Fungi incertae sedis</taxon>
        <taxon>Zoopagomycota</taxon>
        <taxon>Entomophthoromycotina</taxon>
        <taxon>Basidiobolomycetes</taxon>
        <taxon>Basidiobolales</taxon>
        <taxon>Basidiobolaceae</taxon>
        <taxon>Basidiobolus</taxon>
    </lineage>
</organism>
<reference evidence="3 4" key="1">
    <citation type="submission" date="2023-04" db="EMBL/GenBank/DDBJ databases">
        <title>Genome of Basidiobolus ranarum AG-B5.</title>
        <authorList>
            <person name="Stajich J.E."/>
            <person name="Carter-House D."/>
            <person name="Gryganskyi A."/>
        </authorList>
    </citation>
    <scope>NUCLEOTIDE SEQUENCE [LARGE SCALE GENOMIC DNA]</scope>
    <source>
        <strain evidence="3 4">AG-B5</strain>
    </source>
</reference>